<gene>
    <name evidence="3" type="primary">SUV2</name>
    <name evidence="3" type="ORF">HannXRQ_Chr15g0469721</name>
    <name evidence="2" type="ORF">HanXRQr2_Chr07g0286991</name>
</gene>
<dbReference type="GO" id="GO:0010224">
    <property type="term" value="P:response to UV-B"/>
    <property type="evidence" value="ECO:0007669"/>
    <property type="project" value="EnsemblPlants"/>
</dbReference>
<dbReference type="GO" id="GO:0006974">
    <property type="term" value="P:DNA damage response"/>
    <property type="evidence" value="ECO:0007669"/>
    <property type="project" value="EnsemblPlants"/>
</dbReference>
<dbReference type="GO" id="GO:1902751">
    <property type="term" value="P:positive regulation of cell cycle G2/M phase transition"/>
    <property type="evidence" value="ECO:0007669"/>
    <property type="project" value="EnsemblPlants"/>
</dbReference>
<dbReference type="GO" id="GO:0072718">
    <property type="term" value="P:response to cisplatin"/>
    <property type="evidence" value="ECO:0007669"/>
    <property type="project" value="EnsemblPlants"/>
</dbReference>
<dbReference type="AlphaFoldDB" id="A0A251SA17"/>
<dbReference type="GO" id="GO:0046983">
    <property type="term" value="F:protein dimerization activity"/>
    <property type="evidence" value="ECO:0007669"/>
    <property type="project" value="EnsemblPlants"/>
</dbReference>
<dbReference type="PANTHER" id="PTHR35761">
    <property type="entry name" value="ATR INTERACTING PROTEIN"/>
    <property type="match status" value="1"/>
</dbReference>
<dbReference type="InterPro" id="IPR044952">
    <property type="entry name" value="SUV2"/>
</dbReference>
<accession>A0A251SA17</accession>
<dbReference type="InParanoid" id="A0A251SA17"/>
<dbReference type="GO" id="GO:0010332">
    <property type="term" value="P:response to gamma radiation"/>
    <property type="evidence" value="ECO:0007669"/>
    <property type="project" value="EnsemblPlants"/>
</dbReference>
<feature type="region of interest" description="Disordered" evidence="1">
    <location>
        <begin position="1"/>
        <end position="45"/>
    </location>
</feature>
<dbReference type="STRING" id="4232.A0A251SA17"/>
<dbReference type="PANTHER" id="PTHR35761:SF1">
    <property type="entry name" value="PROTEIN SENSITIVE TO UV 2"/>
    <property type="match status" value="1"/>
</dbReference>
<reference evidence="2 4" key="1">
    <citation type="journal article" date="2017" name="Nature">
        <title>The sunflower genome provides insights into oil metabolism, flowering and Asterid evolution.</title>
        <authorList>
            <person name="Badouin H."/>
            <person name="Gouzy J."/>
            <person name="Grassa C.J."/>
            <person name="Murat F."/>
            <person name="Staton S.E."/>
            <person name="Cottret L."/>
            <person name="Lelandais-Briere C."/>
            <person name="Owens G.L."/>
            <person name="Carrere S."/>
            <person name="Mayjonade B."/>
            <person name="Legrand L."/>
            <person name="Gill N."/>
            <person name="Kane N.C."/>
            <person name="Bowers J.E."/>
            <person name="Hubner S."/>
            <person name="Bellec A."/>
            <person name="Berard A."/>
            <person name="Berges H."/>
            <person name="Blanchet N."/>
            <person name="Boniface M.C."/>
            <person name="Brunel D."/>
            <person name="Catrice O."/>
            <person name="Chaidir N."/>
            <person name="Claudel C."/>
            <person name="Donnadieu C."/>
            <person name="Faraut T."/>
            <person name="Fievet G."/>
            <person name="Helmstetter N."/>
            <person name="King M."/>
            <person name="Knapp S.J."/>
            <person name="Lai Z."/>
            <person name="Le Paslier M.C."/>
            <person name="Lippi Y."/>
            <person name="Lorenzon L."/>
            <person name="Mandel J.R."/>
            <person name="Marage G."/>
            <person name="Marchand G."/>
            <person name="Marquand E."/>
            <person name="Bret-Mestries E."/>
            <person name="Morien E."/>
            <person name="Nambeesan S."/>
            <person name="Nguyen T."/>
            <person name="Pegot-Espagnet P."/>
            <person name="Pouilly N."/>
            <person name="Raftis F."/>
            <person name="Sallet E."/>
            <person name="Schiex T."/>
            <person name="Thomas J."/>
            <person name="Vandecasteele C."/>
            <person name="Vares D."/>
            <person name="Vear F."/>
            <person name="Vautrin S."/>
            <person name="Crespi M."/>
            <person name="Mangin B."/>
            <person name="Burke J.M."/>
            <person name="Salse J."/>
            <person name="Munos S."/>
            <person name="Vincourt P."/>
            <person name="Rieseberg L.H."/>
            <person name="Langlade N.B."/>
        </authorList>
    </citation>
    <scope>NUCLEOTIDE SEQUENCE [LARGE SCALE GENOMIC DNA]</scope>
    <source>
        <strain evidence="4">cv. SF193</strain>
        <tissue evidence="2">Leaves</tissue>
    </source>
</reference>
<dbReference type="GO" id="GO:0005634">
    <property type="term" value="C:nucleus"/>
    <property type="evidence" value="ECO:0007669"/>
    <property type="project" value="EnsemblPlants"/>
</dbReference>
<dbReference type="EMBL" id="CM007904">
    <property type="protein sequence ID" value="OTF94220.1"/>
    <property type="molecule type" value="Genomic_DNA"/>
</dbReference>
<name>A0A251SA17_HELAN</name>
<dbReference type="EMBL" id="MNCJ02000322">
    <property type="protein sequence ID" value="KAF5797957.1"/>
    <property type="molecule type" value="Genomic_DNA"/>
</dbReference>
<organism evidence="3 4">
    <name type="scientific">Helianthus annuus</name>
    <name type="common">Common sunflower</name>
    <dbReference type="NCBI Taxonomy" id="4232"/>
    <lineage>
        <taxon>Eukaryota</taxon>
        <taxon>Viridiplantae</taxon>
        <taxon>Streptophyta</taxon>
        <taxon>Embryophyta</taxon>
        <taxon>Tracheophyta</taxon>
        <taxon>Spermatophyta</taxon>
        <taxon>Magnoliopsida</taxon>
        <taxon>eudicotyledons</taxon>
        <taxon>Gunneridae</taxon>
        <taxon>Pentapetalae</taxon>
        <taxon>asterids</taxon>
        <taxon>campanulids</taxon>
        <taxon>Asterales</taxon>
        <taxon>Asteraceae</taxon>
        <taxon>Asteroideae</taxon>
        <taxon>Heliantheae alliance</taxon>
        <taxon>Heliantheae</taxon>
        <taxon>Helianthus</taxon>
    </lineage>
</organism>
<dbReference type="GO" id="GO:0072710">
    <property type="term" value="P:response to hydroxyurea"/>
    <property type="evidence" value="ECO:0007669"/>
    <property type="project" value="EnsemblPlants"/>
</dbReference>
<feature type="compositionally biased region" description="Basic and acidic residues" evidence="1">
    <location>
        <begin position="27"/>
        <end position="41"/>
    </location>
</feature>
<reference evidence="3" key="2">
    <citation type="submission" date="2017-02" db="EMBL/GenBank/DDBJ databases">
        <title>Sunflower complete genome.</title>
        <authorList>
            <person name="Langlade N."/>
            <person name="Munos S."/>
        </authorList>
    </citation>
    <scope>NUCLEOTIDE SEQUENCE [LARGE SCALE GENOMIC DNA]</scope>
    <source>
        <tissue evidence="3">Leaves</tissue>
    </source>
</reference>
<feature type="region of interest" description="Disordered" evidence="1">
    <location>
        <begin position="151"/>
        <end position="172"/>
    </location>
</feature>
<evidence type="ECO:0000256" key="1">
    <source>
        <dbReference type="SAM" id="MobiDB-lite"/>
    </source>
</evidence>
<evidence type="ECO:0000313" key="3">
    <source>
        <dbReference type="EMBL" id="OTF94220.1"/>
    </source>
</evidence>
<evidence type="ECO:0000313" key="4">
    <source>
        <dbReference type="Proteomes" id="UP000215914"/>
    </source>
</evidence>
<feature type="region of interest" description="Disordered" evidence="1">
    <location>
        <begin position="65"/>
        <end position="97"/>
    </location>
</feature>
<sequence length="637" mass="72395">MADDDQENSNQSRMADDDQENSNQSRMADDQEKSNQSRAADDQDFDFDFWDDDFVNEAIQLTEAAACSSSSNPTQPPQQQQVFRPPPQSVISYSPPRELSQRVKQQDSDKAFHEDKCSKQQEINRLKEQECSELKKDREKNEKHLRPVLPVNGSEDAETFGTNKSTLKNKDPVEDSSVSLLKTKGGVGVHTDLAIKKNISVSRKLAGIWEPESRSNLVSKLFVACEADLQILFGFLGLNIIPSTTKMASNHCIQSAEAAKVSHLYITLTKISYDTGKLGDLLEALVDLCCLQNMMIVHRSLCVLHVVLKHILNMENKLCRRDNVIITVNRSSETVLTSARKESQPLISCSKWFSLFQRMHQVVRRRQCEENIRVEAVSIMNILLLRTDAYTEREMYGEVSVFESIPQLLRKEAGLGVQKQAVHLLYLLLNCPSLMLMFCSSSKEEGTSAAFQVLDGLADCLACHGNGAPTNLVLKLQRNTIVLLAFLASSGRSGFEILLGRNLSRRTNFLYLILQIMASEIDVETSERIQPPEDSRERTLLIREALILLNRLVSNSQYSAPVLRLLTNRRDMAILTVDIASRLSRKNKWLWQSDTMTRQMRESEIVDLARIFKKRVFTFLEMPHDKWRQMKEEDFGN</sequence>
<reference evidence="2" key="3">
    <citation type="submission" date="2020-06" db="EMBL/GenBank/DDBJ databases">
        <title>Helianthus annuus Genome sequencing and assembly Release 2.</title>
        <authorList>
            <person name="Gouzy J."/>
            <person name="Langlade N."/>
            <person name="Munos S."/>
        </authorList>
    </citation>
    <scope>NUCLEOTIDE SEQUENCE</scope>
    <source>
        <tissue evidence="2">Leaves</tissue>
    </source>
</reference>
<feature type="compositionally biased region" description="Low complexity" evidence="1">
    <location>
        <begin position="68"/>
        <end position="83"/>
    </location>
</feature>
<keyword evidence="4" id="KW-1185">Reference proteome</keyword>
<dbReference type="Gramene" id="mRNA:HanXRQr2_Chr07g0286991">
    <property type="protein sequence ID" value="mRNA:HanXRQr2_Chr07g0286991"/>
    <property type="gene ID" value="HanXRQr2_Chr07g0286991"/>
</dbReference>
<protein>
    <submittedName>
        <fullName evidence="3">Uncharacterized protein</fullName>
    </submittedName>
</protein>
<dbReference type="Proteomes" id="UP000215914">
    <property type="component" value="Chromosome 15"/>
</dbReference>
<proteinExistence type="predicted"/>
<dbReference type="GO" id="GO:0005737">
    <property type="term" value="C:cytoplasm"/>
    <property type="evidence" value="ECO:0007669"/>
    <property type="project" value="EnsemblPlants"/>
</dbReference>
<evidence type="ECO:0000313" key="2">
    <source>
        <dbReference type="EMBL" id="KAF5797957.1"/>
    </source>
</evidence>
<dbReference type="OMA" id="VYHLYSA"/>
<dbReference type="GO" id="GO:0010044">
    <property type="term" value="P:response to aluminum ion"/>
    <property type="evidence" value="ECO:0007669"/>
    <property type="project" value="EnsemblPlants"/>
</dbReference>
<dbReference type="FunCoup" id="A0A251SA17">
    <property type="interactions" value="879"/>
</dbReference>